<dbReference type="FunFam" id="3.30.559.10:FF:000012">
    <property type="entry name" value="Non-ribosomal peptide synthetase"/>
    <property type="match status" value="1"/>
</dbReference>
<dbReference type="InterPro" id="IPR023213">
    <property type="entry name" value="CAT-like_dom_sf"/>
</dbReference>
<dbReference type="PROSITE" id="PS50075">
    <property type="entry name" value="CARRIER"/>
    <property type="match status" value="2"/>
</dbReference>
<evidence type="ECO:0000256" key="2">
    <source>
        <dbReference type="ARBA" id="ARBA00022450"/>
    </source>
</evidence>
<dbReference type="PROSITE" id="PS00012">
    <property type="entry name" value="PHOSPHOPANTETHEINE"/>
    <property type="match status" value="1"/>
</dbReference>
<feature type="domain" description="Carrier" evidence="5">
    <location>
        <begin position="1914"/>
        <end position="1989"/>
    </location>
</feature>
<dbReference type="InterPro" id="IPR006162">
    <property type="entry name" value="Ppantetheine_attach_site"/>
</dbReference>
<evidence type="ECO:0000256" key="4">
    <source>
        <dbReference type="SAM" id="MobiDB-lite"/>
    </source>
</evidence>
<dbReference type="Gene3D" id="3.40.50.1820">
    <property type="entry name" value="alpha/beta hydrolase"/>
    <property type="match status" value="1"/>
</dbReference>
<protein>
    <submittedName>
        <fullName evidence="6">Amino acid adenylation domain-containing protein</fullName>
    </submittedName>
</protein>
<dbReference type="InterPro" id="IPR001242">
    <property type="entry name" value="Condensation_dom"/>
</dbReference>
<dbReference type="InterPro" id="IPR025110">
    <property type="entry name" value="AMP-bd_C"/>
</dbReference>
<evidence type="ECO:0000313" key="6">
    <source>
        <dbReference type="EMBL" id="TYO64150.1"/>
    </source>
</evidence>
<dbReference type="PROSITE" id="PS00455">
    <property type="entry name" value="AMP_BINDING"/>
    <property type="match status" value="1"/>
</dbReference>
<dbReference type="Gene3D" id="3.30.559.10">
    <property type="entry name" value="Chloramphenicol acetyltransferase-like domain"/>
    <property type="match status" value="2"/>
</dbReference>
<dbReference type="NCBIfam" id="TIGR01733">
    <property type="entry name" value="AA-adenyl-dom"/>
    <property type="match status" value="1"/>
</dbReference>
<reference evidence="6 7" key="1">
    <citation type="submission" date="2019-08" db="EMBL/GenBank/DDBJ databases">
        <title>Bradyrhizobium hipponensis sp. nov., a rhizobium isolated from a Lupinus angustifolius root nodule in Tunisia.</title>
        <authorList>
            <person name="Off K."/>
            <person name="Rejili M."/>
            <person name="Mars M."/>
            <person name="Brachmann A."/>
            <person name="Marin M."/>
        </authorList>
    </citation>
    <scope>NUCLEOTIDE SEQUENCE [LARGE SCALE GENOMIC DNA]</scope>
    <source>
        <strain evidence="7">aSej3</strain>
    </source>
</reference>
<evidence type="ECO:0000313" key="7">
    <source>
        <dbReference type="Proteomes" id="UP000324797"/>
    </source>
</evidence>
<feature type="region of interest" description="Disordered" evidence="4">
    <location>
        <begin position="898"/>
        <end position="932"/>
    </location>
</feature>
<evidence type="ECO:0000259" key="5">
    <source>
        <dbReference type="PROSITE" id="PS50075"/>
    </source>
</evidence>
<dbReference type="Pfam" id="PF00550">
    <property type="entry name" value="PP-binding"/>
    <property type="match status" value="2"/>
</dbReference>
<keyword evidence="7" id="KW-1185">Reference proteome</keyword>
<dbReference type="InterPro" id="IPR045851">
    <property type="entry name" value="AMP-bd_C_sf"/>
</dbReference>
<dbReference type="InterPro" id="IPR000873">
    <property type="entry name" value="AMP-dep_synth/lig_dom"/>
</dbReference>
<dbReference type="GO" id="GO:0044550">
    <property type="term" value="P:secondary metabolite biosynthetic process"/>
    <property type="evidence" value="ECO:0007669"/>
    <property type="project" value="TreeGrafter"/>
</dbReference>
<dbReference type="Proteomes" id="UP000324797">
    <property type="component" value="Unassembled WGS sequence"/>
</dbReference>
<dbReference type="GO" id="GO:0003824">
    <property type="term" value="F:catalytic activity"/>
    <property type="evidence" value="ECO:0007669"/>
    <property type="project" value="InterPro"/>
</dbReference>
<dbReference type="FunFam" id="3.40.50.980:FF:000001">
    <property type="entry name" value="Non-ribosomal peptide synthetase"/>
    <property type="match status" value="1"/>
</dbReference>
<dbReference type="SUPFAM" id="SSF56801">
    <property type="entry name" value="Acetyl-CoA synthetase-like"/>
    <property type="match status" value="2"/>
</dbReference>
<dbReference type="Gene3D" id="3.40.50.980">
    <property type="match status" value="2"/>
</dbReference>
<dbReference type="InterPro" id="IPR009081">
    <property type="entry name" value="PP-bd_ACP"/>
</dbReference>
<dbReference type="Gene3D" id="1.10.1200.10">
    <property type="entry name" value="ACP-like"/>
    <property type="match status" value="1"/>
</dbReference>
<keyword evidence="2" id="KW-0596">Phosphopantetheine</keyword>
<feature type="domain" description="Carrier" evidence="5">
    <location>
        <begin position="819"/>
        <end position="894"/>
    </location>
</feature>
<dbReference type="GO" id="GO:0072330">
    <property type="term" value="P:monocarboxylic acid biosynthetic process"/>
    <property type="evidence" value="ECO:0007669"/>
    <property type="project" value="UniProtKB-ARBA"/>
</dbReference>
<dbReference type="EMBL" id="VSTH01000078">
    <property type="protein sequence ID" value="TYO64150.1"/>
    <property type="molecule type" value="Genomic_DNA"/>
</dbReference>
<dbReference type="GO" id="GO:0031177">
    <property type="term" value="F:phosphopantetheine binding"/>
    <property type="evidence" value="ECO:0007669"/>
    <property type="project" value="InterPro"/>
</dbReference>
<gene>
    <name evidence="6" type="ORF">FXV83_22460</name>
</gene>
<dbReference type="Gene3D" id="3.30.559.30">
    <property type="entry name" value="Nonribosomal peptide synthetase, condensation domain"/>
    <property type="match status" value="2"/>
</dbReference>
<dbReference type="SUPFAM" id="SSF47336">
    <property type="entry name" value="ACP-like"/>
    <property type="match status" value="2"/>
</dbReference>
<accession>A0A5S4YIB8</accession>
<dbReference type="Pfam" id="PF13193">
    <property type="entry name" value="AMP-binding_C"/>
    <property type="match status" value="2"/>
</dbReference>
<keyword evidence="3" id="KW-0597">Phosphoprotein</keyword>
<dbReference type="Gene3D" id="3.40.50.12780">
    <property type="entry name" value="N-terminal domain of ligase-like"/>
    <property type="match status" value="1"/>
</dbReference>
<dbReference type="PANTHER" id="PTHR45527:SF1">
    <property type="entry name" value="FATTY ACID SYNTHASE"/>
    <property type="match status" value="1"/>
</dbReference>
<dbReference type="FunFam" id="3.40.50.12780:FF:000012">
    <property type="entry name" value="Non-ribosomal peptide synthetase"/>
    <property type="match status" value="1"/>
</dbReference>
<dbReference type="InterPro" id="IPR029058">
    <property type="entry name" value="AB_hydrolase_fold"/>
</dbReference>
<name>A0A5S4YIB8_9BRAD</name>
<dbReference type="InterPro" id="IPR042099">
    <property type="entry name" value="ANL_N_sf"/>
</dbReference>
<dbReference type="SUPFAM" id="SSF52777">
    <property type="entry name" value="CoA-dependent acyltransferases"/>
    <property type="match status" value="4"/>
</dbReference>
<dbReference type="Gene3D" id="3.30.300.30">
    <property type="match status" value="2"/>
</dbReference>
<dbReference type="SMART" id="SM00823">
    <property type="entry name" value="PKS_PP"/>
    <property type="match status" value="2"/>
</dbReference>
<dbReference type="GO" id="GO:0043041">
    <property type="term" value="P:amino acid activation for nonribosomal peptide biosynthetic process"/>
    <property type="evidence" value="ECO:0007669"/>
    <property type="project" value="TreeGrafter"/>
</dbReference>
<proteinExistence type="predicted"/>
<dbReference type="Pfam" id="PF00501">
    <property type="entry name" value="AMP-binding"/>
    <property type="match status" value="1"/>
</dbReference>
<dbReference type="InterPro" id="IPR020806">
    <property type="entry name" value="PKS_PP-bd"/>
</dbReference>
<dbReference type="Gene3D" id="2.30.38.10">
    <property type="entry name" value="Luciferase, Domain 3"/>
    <property type="match status" value="1"/>
</dbReference>
<comment type="caution">
    <text evidence="6">The sequence shown here is derived from an EMBL/GenBank/DDBJ whole genome shotgun (WGS) entry which is preliminary data.</text>
</comment>
<dbReference type="Pfam" id="PF00668">
    <property type="entry name" value="Condensation"/>
    <property type="match status" value="2"/>
</dbReference>
<dbReference type="GO" id="GO:0005737">
    <property type="term" value="C:cytoplasm"/>
    <property type="evidence" value="ECO:0007669"/>
    <property type="project" value="TreeGrafter"/>
</dbReference>
<dbReference type="FunFam" id="1.10.1200.10:FF:000016">
    <property type="entry name" value="Non-ribosomal peptide synthase"/>
    <property type="match status" value="2"/>
</dbReference>
<evidence type="ECO:0000256" key="1">
    <source>
        <dbReference type="ARBA" id="ARBA00001957"/>
    </source>
</evidence>
<dbReference type="InterPro" id="IPR036736">
    <property type="entry name" value="ACP-like_sf"/>
</dbReference>
<organism evidence="6 7">
    <name type="scientific">Bradyrhizobium hipponense</name>
    <dbReference type="NCBI Taxonomy" id="2605638"/>
    <lineage>
        <taxon>Bacteria</taxon>
        <taxon>Pseudomonadati</taxon>
        <taxon>Pseudomonadota</taxon>
        <taxon>Alphaproteobacteria</taxon>
        <taxon>Hyphomicrobiales</taxon>
        <taxon>Nitrobacteraceae</taxon>
        <taxon>Bradyrhizobium</taxon>
    </lineage>
</organism>
<sequence>MSSLADRISHLPLRMLARFVRWSEMDNSLDQRLETIVPRNPSEPAPLSYAQERLWFLEQLQPGNSAYNLPVVLPYGDPLDGAVLERALNAIVARHEALRTSFVMSGGVPVQRVASHLAVPIEEIDLRGEADAEAASYRLLAEEMARPFDLQRGPLVRARLIRRRPGDALFVVNMHHIVSDGWSLGVFMRELQALYAAFLQNRPSPLEELRIQYADFAVWQREWLQGDMLAQHLGYWRDQLAGRPPLLDLPCDRPRPVMESYRGAVQMFTVGPRVTEKLRELARERQATLFMVLLAVFKALLARLSGLHDIVVGSPIANRNRAELEALIGFFVNMLALRTQVSDELSVAELIDRVREVTLGAYEHQDLPFEKLVAELHPRRSLSHSPIYQVAFVLQNTPDAGSADAAVEIAEPAWDRDPPHSVGTSKFDLTLSLAERGRILVGSCEYRTDLFGHRTIGRLLRRYLRMLEAAAADATTPLWQLPLLLPEETQPTRRAASAIEPRLIEAMAPFGGDRTALALAARAAATAMKLERRSLLAVLDDGDVSLRRLGQTAALAASADVALVDAARLATMRSSRVPSHVLVRPERLAKLTTEDVPQEAILVIVGLPCFAAALERWKERRIIGLWGTGPLPCCATLSFEAPEAVIGEALAGCAIEVLDARMRRQAVDVWGTIHVGGAMAGQPSAALGEALVSDPFAPGGWLYRTGLTGRRRADGRIELIGAEERLVALQGMRGDPQRLETLLRQHPALQEATVWVQDQGEERWLAASVVPQAGRRIGEEELLAYASERLPAGLVPRRIQVSDKLPLAFALAEPEEADKPSNAVEAVIARIWAEVLKRPQLDVNANFFDRGGNSVTSVQVISRIRETFHIDLQLHRLFEAPTIAELAKAVQAAGAGISETDDASADSAGAGEPEPLHFGRIRRAPPGPRRSRAPLSYAQERLWFLDQFQPASTVYNMLVMVPLGTLVDAKLIRRTLTEITRRHEILRTTFPSVAGLGQQIIGPVQTVALPVVDVTHLPVNEREAEAERLVIEDLQKPFDLARRPPLRARLIRAGEAGSYLSIIIHHIAFDGWSFGILTREFWAIYNAFREGGNSPLDELPVQYADFARWQRRWLSGSLLESHMSYWRRQLDNVPELLNLPTDHPRPAIETHRGGSRWFSLPQPLGDSLRALARQANTTLFCVLLAAFNVLLMRLSGQEDIVVGSPIANRTQVETEALVGFFANTMVLRNNLSGNPTFSELVTSGHRVLMEAAEHQDVPFEKIVQELHPARGLNHNPLFQVMLVLQNMPGTEESLRDYAEAWQRMEPTQPDLTTTPSVGTSKFDLTLTLIETGVGLTGGIEYSAELFEPKTIDRMIQQLRALLEHAAADPHCRIWQLQILTAAEQASLAAASRGSATANSPYATVVEWVAAQARSTPEQPAIITADRVIDYAELNHSANRLARHLAHLGVARDDHVAISMPRSPEMLIAVLAVLKAGAAYVPIDPSYPAARRAFMLSDSRASLLIRQAGASDPAGATPVFELAAGDAARLEESRRDLRIRPSPESKAYIIYTSGSTGRPKGVIMPHRAMANLIQWQNANTGCLAGTRTLQSSSLSFDVSFQEIFSTWTSGGALVLVDDAVRADPNQLLDRLRAHQVQRLFLPYVALQQLAEASRMGHGALPPLREIITAGEQLRITLAIVQLFERLGDCALRNQYGPTETHVVTEHVLAGPPRSWPPLPPIGAPIANVAVHVLDRFRQVVPIGVMGELYASGACVASGYLDRDEQTAERFLPDPWSGHEDAKMYRTGDLARRLADGSIEFHGRNDHQIKIRGYRIEPGEIELVLTDIDNVVEAAVVVVGGSADTKRLVAFIVTDPPMSETGRIRDRLVARLPEHMIPATIICIDRLPLTPSGKLDREALMRAPMAGNREDDDREAAATPLEQMLAAYWSELLGLEQVGVDDDFFRLGGHSLMATRIIARVYSELGLRVPVRSLFSAPTVRQFASTIVEQIAERIKAAQSEVLMTKLEESLLRHAS</sequence>
<dbReference type="CDD" id="cd19531">
    <property type="entry name" value="LCL_NRPS-like"/>
    <property type="match status" value="2"/>
</dbReference>
<dbReference type="InterPro" id="IPR020845">
    <property type="entry name" value="AMP-binding_CS"/>
</dbReference>
<comment type="cofactor">
    <cofactor evidence="1">
        <name>pantetheine 4'-phosphate</name>
        <dbReference type="ChEBI" id="CHEBI:47942"/>
    </cofactor>
</comment>
<dbReference type="RefSeq" id="WP_148741562.1">
    <property type="nucleotide sequence ID" value="NZ_VSTH01000078.1"/>
</dbReference>
<dbReference type="InterPro" id="IPR010071">
    <property type="entry name" value="AA_adenyl_dom"/>
</dbReference>
<evidence type="ECO:0000256" key="3">
    <source>
        <dbReference type="ARBA" id="ARBA00022553"/>
    </source>
</evidence>
<dbReference type="PANTHER" id="PTHR45527">
    <property type="entry name" value="NONRIBOSOMAL PEPTIDE SYNTHETASE"/>
    <property type="match status" value="1"/>
</dbReference>